<keyword evidence="2 7" id="KW-0663">Pyridoxal phosphate</keyword>
<dbReference type="InterPro" id="IPR015421">
    <property type="entry name" value="PyrdxlP-dep_Trfase_major"/>
</dbReference>
<evidence type="ECO:0000256" key="4">
    <source>
        <dbReference type="ARBA" id="ARBA00047199"/>
    </source>
</evidence>
<accession>A0A852VQE6</accession>
<evidence type="ECO:0000256" key="3">
    <source>
        <dbReference type="ARBA" id="ARBA00047175"/>
    </source>
</evidence>
<dbReference type="EMBL" id="JACCAE010000001">
    <property type="protein sequence ID" value="NYF98426.1"/>
    <property type="molecule type" value="Genomic_DNA"/>
</dbReference>
<dbReference type="GO" id="GO:0018826">
    <property type="term" value="F:methionine gamma-lyase activity"/>
    <property type="evidence" value="ECO:0007669"/>
    <property type="project" value="UniProtKB-EC"/>
</dbReference>
<comment type="similarity">
    <text evidence="8">Belongs to the trans-sulfuration enzymes family.</text>
</comment>
<protein>
    <recommendedName>
        <fullName evidence="3">homocysteine desulfhydrase</fullName>
        <ecNumber evidence="3">4.4.1.2</ecNumber>
    </recommendedName>
    <alternativeName>
        <fullName evidence="4">Homocysteine desulfhydrase</fullName>
    </alternativeName>
</protein>
<dbReference type="FunFam" id="3.40.640.10:FF:000046">
    <property type="entry name" value="Cystathionine gamma-lyase"/>
    <property type="match status" value="1"/>
</dbReference>
<dbReference type="GO" id="GO:0030170">
    <property type="term" value="F:pyridoxal phosphate binding"/>
    <property type="evidence" value="ECO:0007669"/>
    <property type="project" value="InterPro"/>
</dbReference>
<dbReference type="InterPro" id="IPR015424">
    <property type="entry name" value="PyrdxlP-dep_Trfase"/>
</dbReference>
<dbReference type="Gene3D" id="3.40.640.10">
    <property type="entry name" value="Type I PLP-dependent aspartate aminotransferase-like (Major domain)"/>
    <property type="match status" value="1"/>
</dbReference>
<dbReference type="GO" id="GO:0047982">
    <property type="term" value="F:homocysteine desulfhydrase activity"/>
    <property type="evidence" value="ECO:0007669"/>
    <property type="project" value="UniProtKB-EC"/>
</dbReference>
<dbReference type="InterPro" id="IPR015422">
    <property type="entry name" value="PyrdxlP-dep_Trfase_small"/>
</dbReference>
<organism evidence="9 10">
    <name type="scientific">Janibacter cremeus</name>
    <dbReference type="NCBI Taxonomy" id="1285192"/>
    <lineage>
        <taxon>Bacteria</taxon>
        <taxon>Bacillati</taxon>
        <taxon>Actinomycetota</taxon>
        <taxon>Actinomycetes</taxon>
        <taxon>Micrococcales</taxon>
        <taxon>Intrasporangiaceae</taxon>
        <taxon>Janibacter</taxon>
    </lineage>
</organism>
<keyword evidence="9" id="KW-0456">Lyase</keyword>
<dbReference type="PANTHER" id="PTHR11808:SF85">
    <property type="entry name" value="CYSTATHIONINE GAMMA-LYASE-RELATED"/>
    <property type="match status" value="1"/>
</dbReference>
<keyword evidence="10" id="KW-1185">Reference proteome</keyword>
<evidence type="ECO:0000313" key="10">
    <source>
        <dbReference type="Proteomes" id="UP000554054"/>
    </source>
</evidence>
<dbReference type="GO" id="GO:0004123">
    <property type="term" value="F:cystathionine gamma-lyase activity"/>
    <property type="evidence" value="ECO:0007669"/>
    <property type="project" value="TreeGrafter"/>
</dbReference>
<feature type="modified residue" description="N6-(pyridoxal phosphate)lysine" evidence="7">
    <location>
        <position position="212"/>
    </location>
</feature>
<evidence type="ECO:0000256" key="6">
    <source>
        <dbReference type="ARBA" id="ARBA00052699"/>
    </source>
</evidence>
<dbReference type="Gene3D" id="3.90.1150.10">
    <property type="entry name" value="Aspartate Aminotransferase, domain 1"/>
    <property type="match status" value="1"/>
</dbReference>
<dbReference type="EC" id="4.4.1.2" evidence="3"/>
<dbReference type="Proteomes" id="UP000554054">
    <property type="component" value="Unassembled WGS sequence"/>
</dbReference>
<comment type="catalytic activity">
    <reaction evidence="6">
        <text>L-methionine + H2O = methanethiol + 2-oxobutanoate + NH4(+)</text>
        <dbReference type="Rhea" id="RHEA:23800"/>
        <dbReference type="ChEBI" id="CHEBI:15377"/>
        <dbReference type="ChEBI" id="CHEBI:16007"/>
        <dbReference type="ChEBI" id="CHEBI:16763"/>
        <dbReference type="ChEBI" id="CHEBI:28938"/>
        <dbReference type="ChEBI" id="CHEBI:57844"/>
        <dbReference type="EC" id="4.4.1.11"/>
    </reaction>
    <physiologicalReaction direction="left-to-right" evidence="6">
        <dbReference type="Rhea" id="RHEA:23801"/>
    </physiologicalReaction>
</comment>
<comment type="cofactor">
    <cofactor evidence="1 8">
        <name>pyridoxal 5'-phosphate</name>
        <dbReference type="ChEBI" id="CHEBI:597326"/>
    </cofactor>
</comment>
<dbReference type="AlphaFoldDB" id="A0A852VQE6"/>
<dbReference type="PIRSF" id="PIRSF001434">
    <property type="entry name" value="CGS"/>
    <property type="match status" value="1"/>
</dbReference>
<dbReference type="InterPro" id="IPR000277">
    <property type="entry name" value="Cys/Met-Metab_PyrdxlP-dep_enz"/>
</dbReference>
<evidence type="ECO:0000256" key="5">
    <source>
        <dbReference type="ARBA" id="ARBA00048780"/>
    </source>
</evidence>
<dbReference type="GO" id="GO:0019343">
    <property type="term" value="P:cysteine biosynthetic process via cystathionine"/>
    <property type="evidence" value="ECO:0007669"/>
    <property type="project" value="TreeGrafter"/>
</dbReference>
<dbReference type="GO" id="GO:0005737">
    <property type="term" value="C:cytoplasm"/>
    <property type="evidence" value="ECO:0007669"/>
    <property type="project" value="TreeGrafter"/>
</dbReference>
<reference evidence="9 10" key="1">
    <citation type="submission" date="2020-07" db="EMBL/GenBank/DDBJ databases">
        <title>Sequencing the genomes of 1000 actinobacteria strains.</title>
        <authorList>
            <person name="Klenk H.-P."/>
        </authorList>
    </citation>
    <scope>NUCLEOTIDE SEQUENCE [LARGE SCALE GENOMIC DNA]</scope>
    <source>
        <strain evidence="9 10">DSM 26154</strain>
    </source>
</reference>
<dbReference type="PANTHER" id="PTHR11808">
    <property type="entry name" value="TRANS-SULFURATION ENZYME FAMILY MEMBER"/>
    <property type="match status" value="1"/>
</dbReference>
<dbReference type="Pfam" id="PF01053">
    <property type="entry name" value="Cys_Met_Meta_PP"/>
    <property type="match status" value="1"/>
</dbReference>
<dbReference type="GO" id="GO:0016740">
    <property type="term" value="F:transferase activity"/>
    <property type="evidence" value="ECO:0007669"/>
    <property type="project" value="UniProtKB-KW"/>
</dbReference>
<gene>
    <name evidence="9" type="ORF">BJY20_001818</name>
</gene>
<dbReference type="SUPFAM" id="SSF53383">
    <property type="entry name" value="PLP-dependent transferases"/>
    <property type="match status" value="1"/>
</dbReference>
<comment type="catalytic activity">
    <reaction evidence="5">
        <text>L-homocysteine + H2O = 2-oxobutanoate + hydrogen sulfide + NH4(+) + H(+)</text>
        <dbReference type="Rhea" id="RHEA:14501"/>
        <dbReference type="ChEBI" id="CHEBI:15377"/>
        <dbReference type="ChEBI" id="CHEBI:15378"/>
        <dbReference type="ChEBI" id="CHEBI:16763"/>
        <dbReference type="ChEBI" id="CHEBI:28938"/>
        <dbReference type="ChEBI" id="CHEBI:29919"/>
        <dbReference type="ChEBI" id="CHEBI:58199"/>
        <dbReference type="EC" id="4.4.1.2"/>
    </reaction>
    <physiologicalReaction direction="left-to-right" evidence="5">
        <dbReference type="Rhea" id="RHEA:14502"/>
    </physiologicalReaction>
</comment>
<evidence type="ECO:0000256" key="2">
    <source>
        <dbReference type="ARBA" id="ARBA00022898"/>
    </source>
</evidence>
<dbReference type="RefSeq" id="WP_185991241.1">
    <property type="nucleotide sequence ID" value="NZ_JACCAE010000001.1"/>
</dbReference>
<dbReference type="GO" id="GO:0019346">
    <property type="term" value="P:transsulfuration"/>
    <property type="evidence" value="ECO:0007669"/>
    <property type="project" value="InterPro"/>
</dbReference>
<evidence type="ECO:0000313" key="9">
    <source>
        <dbReference type="EMBL" id="NYF98426.1"/>
    </source>
</evidence>
<sequence>MTHPDTTAVHGGREDLAALGVHVPPIDLSSTYPVTDLGSGGGSYETLATGGRPEEESVSSLVYQRLWNPNVDRFEQALADLEHADEAVAFASGMAAFTASLIACVSAGTPHVVAVRPLYGGSDHLLATGMLGTEVTWADADGVAAAISARPQDTGLVVIETPANPSLDLVDIRAVVEAAGDVPVLVDNTFATPVLQQPLDLGAALSLHSATKYIGGHGDLMGGVIATGSAWASRLRQVRALTGGLLDPMAAYQLHRGLQTLPVRVRAQQESAQVLADWLAQHELVEEVRYPGLPGQSVPEGQMRGPGAMIAFRPRGGFDAAAELVTRCELITHAVSLGGVDTLIQHPASLTHRPVEASAKPGEDLLRLSVGLEGVADIRADLDRALHG</sequence>
<name>A0A852VQE6_9MICO</name>
<keyword evidence="9" id="KW-0808">Transferase</keyword>
<proteinExistence type="inferred from homology"/>
<evidence type="ECO:0000256" key="7">
    <source>
        <dbReference type="PIRSR" id="PIRSR001434-2"/>
    </source>
</evidence>
<evidence type="ECO:0000256" key="1">
    <source>
        <dbReference type="ARBA" id="ARBA00001933"/>
    </source>
</evidence>
<evidence type="ECO:0000256" key="8">
    <source>
        <dbReference type="RuleBase" id="RU362118"/>
    </source>
</evidence>
<comment type="caution">
    <text evidence="9">The sequence shown here is derived from an EMBL/GenBank/DDBJ whole genome shotgun (WGS) entry which is preliminary data.</text>
</comment>